<organism evidence="2 3">
    <name type="scientific">Sclerotinia nivalis</name>
    <dbReference type="NCBI Taxonomy" id="352851"/>
    <lineage>
        <taxon>Eukaryota</taxon>
        <taxon>Fungi</taxon>
        <taxon>Dikarya</taxon>
        <taxon>Ascomycota</taxon>
        <taxon>Pezizomycotina</taxon>
        <taxon>Leotiomycetes</taxon>
        <taxon>Helotiales</taxon>
        <taxon>Sclerotiniaceae</taxon>
        <taxon>Sclerotinia</taxon>
    </lineage>
</organism>
<reference evidence="2" key="1">
    <citation type="submission" date="2022-11" db="EMBL/GenBank/DDBJ databases">
        <title>Genome Resource of Sclerotinia nivalis Strain SnTB1, a Plant Pathogen Isolated from American Ginseng.</title>
        <authorList>
            <person name="Fan S."/>
        </authorList>
    </citation>
    <scope>NUCLEOTIDE SEQUENCE</scope>
    <source>
        <strain evidence="2">SnTB1</strain>
    </source>
</reference>
<keyword evidence="3" id="KW-1185">Reference proteome</keyword>
<name>A0A9X0DKT1_9HELO</name>
<comment type="caution">
    <text evidence="2">The sequence shown here is derived from an EMBL/GenBank/DDBJ whole genome shotgun (WGS) entry which is preliminary data.</text>
</comment>
<dbReference type="AlphaFoldDB" id="A0A9X0DKT1"/>
<feature type="region of interest" description="Disordered" evidence="1">
    <location>
        <begin position="69"/>
        <end position="103"/>
    </location>
</feature>
<sequence>MEGACARVKGVYIGELRIRIHRYNEINTPIRIPHKSNPRLQYPFFLMHGRPHLATKRNSIPAIKKSAMYPNKQEDGAEPYNHKAIQAPDSSHHQPTLYTRKSKIEGSIRSLSSSFEGSQLARNEDV</sequence>
<protein>
    <submittedName>
        <fullName evidence="2">Uncharacterized protein</fullName>
    </submittedName>
</protein>
<gene>
    <name evidence="2" type="ORF">OCU04_005980</name>
</gene>
<dbReference type="EMBL" id="JAPEIS010000006">
    <property type="protein sequence ID" value="KAJ8065282.1"/>
    <property type="molecule type" value="Genomic_DNA"/>
</dbReference>
<evidence type="ECO:0000313" key="3">
    <source>
        <dbReference type="Proteomes" id="UP001152300"/>
    </source>
</evidence>
<evidence type="ECO:0000256" key="1">
    <source>
        <dbReference type="SAM" id="MobiDB-lite"/>
    </source>
</evidence>
<evidence type="ECO:0000313" key="2">
    <source>
        <dbReference type="EMBL" id="KAJ8065282.1"/>
    </source>
</evidence>
<proteinExistence type="predicted"/>
<dbReference type="Proteomes" id="UP001152300">
    <property type="component" value="Unassembled WGS sequence"/>
</dbReference>
<accession>A0A9X0DKT1</accession>